<organism evidence="5 6">
    <name type="scientific">Dietzia timorensis</name>
    <dbReference type="NCBI Taxonomy" id="499555"/>
    <lineage>
        <taxon>Bacteria</taxon>
        <taxon>Bacillati</taxon>
        <taxon>Actinomycetota</taxon>
        <taxon>Actinomycetes</taxon>
        <taxon>Mycobacteriales</taxon>
        <taxon>Dietziaceae</taxon>
        <taxon>Dietzia</taxon>
    </lineage>
</organism>
<reference evidence="5" key="1">
    <citation type="journal article" date="2021" name="PeerJ">
        <title>Extensive microbial diversity within the chicken gut microbiome revealed by metagenomics and culture.</title>
        <authorList>
            <person name="Gilroy R."/>
            <person name="Ravi A."/>
            <person name="Getino M."/>
            <person name="Pursley I."/>
            <person name="Horton D.L."/>
            <person name="Alikhan N.F."/>
            <person name="Baker D."/>
            <person name="Gharbi K."/>
            <person name="Hall N."/>
            <person name="Watson M."/>
            <person name="Adriaenssens E.M."/>
            <person name="Foster-Nyarko E."/>
            <person name="Jarju S."/>
            <person name="Secka A."/>
            <person name="Antonio M."/>
            <person name="Oren A."/>
            <person name="Chaudhuri R.R."/>
            <person name="La Ragione R."/>
            <person name="Hildebrand F."/>
            <person name="Pallen M.J."/>
        </authorList>
    </citation>
    <scope>NUCLEOTIDE SEQUENCE</scope>
    <source>
        <strain evidence="5">ChiGjej1B1-18357</strain>
    </source>
</reference>
<accession>A0A921JXF9</accession>
<keyword evidence="5" id="KW-0808">Transferase</keyword>
<evidence type="ECO:0000313" key="5">
    <source>
        <dbReference type="EMBL" id="HJE90230.1"/>
    </source>
</evidence>
<proteinExistence type="predicted"/>
<dbReference type="InterPro" id="IPR050879">
    <property type="entry name" value="Acyltransferase_3"/>
</dbReference>
<name>A0A921JXF9_9ACTN</name>
<feature type="transmembrane region" description="Helical" evidence="2">
    <location>
        <begin position="52"/>
        <end position="71"/>
    </location>
</feature>
<feature type="transmembrane region" description="Helical" evidence="2">
    <location>
        <begin position="226"/>
        <end position="243"/>
    </location>
</feature>
<dbReference type="PANTHER" id="PTHR23028:SF53">
    <property type="entry name" value="ACYL_TRANSF_3 DOMAIN-CONTAINING PROTEIN"/>
    <property type="match status" value="1"/>
</dbReference>
<keyword evidence="2" id="KW-0472">Membrane</keyword>
<dbReference type="GO" id="GO:0009103">
    <property type="term" value="P:lipopolysaccharide biosynthetic process"/>
    <property type="evidence" value="ECO:0007669"/>
    <property type="project" value="TreeGrafter"/>
</dbReference>
<dbReference type="PANTHER" id="PTHR23028">
    <property type="entry name" value="ACETYLTRANSFERASE"/>
    <property type="match status" value="1"/>
</dbReference>
<feature type="transmembrane region" description="Helical" evidence="2">
    <location>
        <begin position="321"/>
        <end position="339"/>
    </location>
</feature>
<dbReference type="GO" id="GO:0016747">
    <property type="term" value="F:acyltransferase activity, transferring groups other than amino-acyl groups"/>
    <property type="evidence" value="ECO:0007669"/>
    <property type="project" value="InterPro"/>
</dbReference>
<feature type="compositionally biased region" description="Basic and acidic residues" evidence="1">
    <location>
        <begin position="427"/>
        <end position="442"/>
    </location>
</feature>
<dbReference type="GO" id="GO:0016020">
    <property type="term" value="C:membrane"/>
    <property type="evidence" value="ECO:0007669"/>
    <property type="project" value="TreeGrafter"/>
</dbReference>
<feature type="domain" description="Acyltransferase 3" evidence="3">
    <location>
        <begin position="27"/>
        <end position="364"/>
    </location>
</feature>
<evidence type="ECO:0000256" key="2">
    <source>
        <dbReference type="SAM" id="Phobius"/>
    </source>
</evidence>
<dbReference type="EMBL" id="DYXM01000081">
    <property type="protein sequence ID" value="HJE90230.1"/>
    <property type="molecule type" value="Genomic_DNA"/>
</dbReference>
<dbReference type="Proteomes" id="UP000776650">
    <property type="component" value="Unassembled WGS sequence"/>
</dbReference>
<evidence type="ECO:0000259" key="3">
    <source>
        <dbReference type="Pfam" id="PF01757"/>
    </source>
</evidence>
<keyword evidence="2" id="KW-1133">Transmembrane helix</keyword>
<feature type="domain" description="SGNH" evidence="4">
    <location>
        <begin position="590"/>
        <end position="809"/>
    </location>
</feature>
<keyword evidence="5" id="KW-0012">Acyltransferase</keyword>
<feature type="transmembrane region" description="Helical" evidence="2">
    <location>
        <begin position="275"/>
        <end position="293"/>
    </location>
</feature>
<comment type="caution">
    <text evidence="5">The sequence shown here is derived from an EMBL/GenBank/DDBJ whole genome shotgun (WGS) entry which is preliminary data.</text>
</comment>
<keyword evidence="2" id="KW-0812">Transmembrane</keyword>
<feature type="compositionally biased region" description="Acidic residues" evidence="1">
    <location>
        <begin position="443"/>
        <end position="452"/>
    </location>
</feature>
<feature type="transmembrane region" description="Helical" evidence="2">
    <location>
        <begin position="345"/>
        <end position="364"/>
    </location>
</feature>
<feature type="transmembrane region" description="Helical" evidence="2">
    <location>
        <begin position="500"/>
        <end position="523"/>
    </location>
</feature>
<dbReference type="RefSeq" id="WP_303911177.1">
    <property type="nucleotide sequence ID" value="NZ_DYXM01000081.1"/>
</dbReference>
<feature type="region of interest" description="Disordered" evidence="1">
    <location>
        <begin position="403"/>
        <end position="493"/>
    </location>
</feature>
<reference evidence="5" key="2">
    <citation type="submission" date="2021-09" db="EMBL/GenBank/DDBJ databases">
        <authorList>
            <person name="Gilroy R."/>
        </authorList>
    </citation>
    <scope>NUCLEOTIDE SEQUENCE</scope>
    <source>
        <strain evidence="5">ChiGjej1B1-18357</strain>
    </source>
</reference>
<gene>
    <name evidence="5" type="ORF">K8V11_04405</name>
</gene>
<dbReference type="InterPro" id="IPR043968">
    <property type="entry name" value="SGNH"/>
</dbReference>
<feature type="transmembrane region" description="Helical" evidence="2">
    <location>
        <begin position="250"/>
        <end position="269"/>
    </location>
</feature>
<evidence type="ECO:0000256" key="1">
    <source>
        <dbReference type="SAM" id="MobiDB-lite"/>
    </source>
</evidence>
<protein>
    <submittedName>
        <fullName evidence="5">Acyltransferase</fullName>
    </submittedName>
</protein>
<dbReference type="InterPro" id="IPR002656">
    <property type="entry name" value="Acyl_transf_3_dom"/>
</dbReference>
<dbReference type="Pfam" id="PF19040">
    <property type="entry name" value="SGNH"/>
    <property type="match status" value="1"/>
</dbReference>
<feature type="compositionally biased region" description="Basic and acidic residues" evidence="1">
    <location>
        <begin position="453"/>
        <end position="474"/>
    </location>
</feature>
<dbReference type="AlphaFoldDB" id="A0A921JXF9"/>
<dbReference type="Pfam" id="PF01757">
    <property type="entry name" value="Acyl_transf_3"/>
    <property type="match status" value="1"/>
</dbReference>
<feature type="transmembrane region" description="Helical" evidence="2">
    <location>
        <begin position="92"/>
        <end position="110"/>
    </location>
</feature>
<evidence type="ECO:0000313" key="6">
    <source>
        <dbReference type="Proteomes" id="UP000776650"/>
    </source>
</evidence>
<evidence type="ECO:0000259" key="4">
    <source>
        <dbReference type="Pfam" id="PF19040"/>
    </source>
</evidence>
<feature type="transmembrane region" description="Helical" evidence="2">
    <location>
        <begin position="164"/>
        <end position="182"/>
    </location>
</feature>
<sequence>MSAKTEQANEAETTPVKPRKQVIYRPDLDGLRGIAIAFVVFFHVWMGRVSGGVDVFLALSGFFFLGSLVRGATTPGSSLSPIQNLWRLIRRLYPVLIVVVAATVGLTMWLRPEATWTDVLTQAQATLLYYQNWELALTSQDYGAADASISPLQHLWSMSVQGQFYIIALALVLGIAALFRLFGKTPSKWLYAAVFTAICLVSIWHADRGFEANQPWNYYDTWARLWELFIGGVLAIVFVGVVVPWLLRTIATIAGLTMIVTCGLLIEGVEHFPAWWAWYPVGGALLIVIFGMVPEGKKVRWFTEPIPWLLSTYPMRRLGDLGYSLYLIHWPLLIFYLALSDSPHATAVSGTVIVLVSLALAWLAERYIERPLRMKSRVNRNKTSTGSAAAGSAASAGTVAAAAGKSKDKDADGVTAEVDAPDADEDSSAKDSDVEGRGSKDADSEDAEGEPDEVTHESVESSKLTRAEKKAEKKSAKKAAKQNKAAATDTGTKRTPRDKFVLVGALSTVILCGAFVAGMQSYWTATAEDRASVPEVDPLTDEQFPGARAFLEDVEARGDDYHPTPLQVGNDLPASTRDGCISDFNTEDVVSCVYGDPDADRTIALVGGSHSEHWLTAFDEIGRDRGFKVVTILKMGCPLTLDGTIADDNEAMYAGCVEWTRGALESIVGLNPEFVATTATRPSGRSMPDFTPYQYIDLWKFFSEHGIQTLAIRDTPWIDHGQGPLRAGECLGESGSDPESCGMPREASLAPDNPAILATAGMEDVHLLDFTDGLCDPVYCPAAIGNVIVYHDSHHMSSTFVRSLRNEFESQLSQATGWW</sequence>
<feature type="transmembrane region" description="Helical" evidence="2">
    <location>
        <begin position="29"/>
        <end position="46"/>
    </location>
</feature>
<feature type="transmembrane region" description="Helical" evidence="2">
    <location>
        <begin position="189"/>
        <end position="206"/>
    </location>
</feature>